<gene>
    <name evidence="3" type="ORF">ETAA8_33510</name>
</gene>
<dbReference type="SUPFAM" id="SSF52833">
    <property type="entry name" value="Thioredoxin-like"/>
    <property type="match status" value="1"/>
</dbReference>
<evidence type="ECO:0000256" key="1">
    <source>
        <dbReference type="SAM" id="SignalP"/>
    </source>
</evidence>
<dbReference type="InterPro" id="IPR013766">
    <property type="entry name" value="Thioredoxin_domain"/>
</dbReference>
<dbReference type="AlphaFoldDB" id="A0A517YDD8"/>
<dbReference type="PANTHER" id="PTHR43640">
    <property type="entry name" value="OS07G0260300 PROTEIN"/>
    <property type="match status" value="1"/>
</dbReference>
<evidence type="ECO:0000313" key="4">
    <source>
        <dbReference type="Proteomes" id="UP000315017"/>
    </source>
</evidence>
<evidence type="ECO:0000313" key="3">
    <source>
        <dbReference type="EMBL" id="QDU28251.1"/>
    </source>
</evidence>
<dbReference type="Gene3D" id="3.40.30.10">
    <property type="entry name" value="Glutaredoxin"/>
    <property type="match status" value="1"/>
</dbReference>
<dbReference type="KEGG" id="aagg:ETAA8_33510"/>
<dbReference type="CDD" id="cd02969">
    <property type="entry name" value="PRX_like1"/>
    <property type="match status" value="1"/>
</dbReference>
<name>A0A517YDD8_9BACT</name>
<evidence type="ECO:0000259" key="2">
    <source>
        <dbReference type="PROSITE" id="PS51352"/>
    </source>
</evidence>
<dbReference type="GO" id="GO:0016491">
    <property type="term" value="F:oxidoreductase activity"/>
    <property type="evidence" value="ECO:0007669"/>
    <property type="project" value="InterPro"/>
</dbReference>
<proteinExistence type="predicted"/>
<organism evidence="3 4">
    <name type="scientific">Anatilimnocola aggregata</name>
    <dbReference type="NCBI Taxonomy" id="2528021"/>
    <lineage>
        <taxon>Bacteria</taxon>
        <taxon>Pseudomonadati</taxon>
        <taxon>Planctomycetota</taxon>
        <taxon>Planctomycetia</taxon>
        <taxon>Pirellulales</taxon>
        <taxon>Pirellulaceae</taxon>
        <taxon>Anatilimnocola</taxon>
    </lineage>
</organism>
<dbReference type="PANTHER" id="PTHR43640:SF1">
    <property type="entry name" value="THIOREDOXIN-DEPENDENT PEROXIREDOXIN"/>
    <property type="match status" value="1"/>
</dbReference>
<accession>A0A517YDD8</accession>
<dbReference type="InterPro" id="IPR036249">
    <property type="entry name" value="Thioredoxin-like_sf"/>
</dbReference>
<dbReference type="GO" id="GO:0016209">
    <property type="term" value="F:antioxidant activity"/>
    <property type="evidence" value="ECO:0007669"/>
    <property type="project" value="InterPro"/>
</dbReference>
<dbReference type="EMBL" id="CP036274">
    <property type="protein sequence ID" value="QDU28251.1"/>
    <property type="molecule type" value="Genomic_DNA"/>
</dbReference>
<protein>
    <submittedName>
        <fullName evidence="3">Thiol-disulfide oxidoreductase</fullName>
    </submittedName>
</protein>
<dbReference type="InterPro" id="IPR000866">
    <property type="entry name" value="AhpC/TSA"/>
</dbReference>
<keyword evidence="4" id="KW-1185">Reference proteome</keyword>
<sequence length="215" mass="23576" precursor="true">MFQQSCYRVFPLAALSLALAMAISIAQAGKYNKTLSIGDAAPGWTDLKDPSGKTHSQADLKDKDVIIVAFLCNTCEYAVAVEDRMNALHKKLAANGKCAIVAINPNKVEGDSLEKMAEKIKEKSFQFAYVHDDDAQSTAKAFGATRTPEFFVLNKDRKIVYMGALDDNPDEAKAQRNYIHEAVGAALAGKAPEVTETVPIGCTVRYQRDRRKKTE</sequence>
<dbReference type="Proteomes" id="UP000315017">
    <property type="component" value="Chromosome"/>
</dbReference>
<dbReference type="Pfam" id="PF00578">
    <property type="entry name" value="AhpC-TSA"/>
    <property type="match status" value="1"/>
</dbReference>
<feature type="signal peptide" evidence="1">
    <location>
        <begin position="1"/>
        <end position="28"/>
    </location>
</feature>
<dbReference type="RefSeq" id="WP_238397782.1">
    <property type="nucleotide sequence ID" value="NZ_CP036274.1"/>
</dbReference>
<dbReference type="PROSITE" id="PS51352">
    <property type="entry name" value="THIOREDOXIN_2"/>
    <property type="match status" value="1"/>
</dbReference>
<feature type="chain" id="PRO_5022210235" evidence="1">
    <location>
        <begin position="29"/>
        <end position="215"/>
    </location>
</feature>
<feature type="domain" description="Thioredoxin" evidence="2">
    <location>
        <begin position="35"/>
        <end position="184"/>
    </location>
</feature>
<keyword evidence="1" id="KW-0732">Signal</keyword>
<reference evidence="3 4" key="1">
    <citation type="submission" date="2019-02" db="EMBL/GenBank/DDBJ databases">
        <title>Deep-cultivation of Planctomycetes and their phenomic and genomic characterization uncovers novel biology.</title>
        <authorList>
            <person name="Wiegand S."/>
            <person name="Jogler M."/>
            <person name="Boedeker C."/>
            <person name="Pinto D."/>
            <person name="Vollmers J."/>
            <person name="Rivas-Marin E."/>
            <person name="Kohn T."/>
            <person name="Peeters S.H."/>
            <person name="Heuer A."/>
            <person name="Rast P."/>
            <person name="Oberbeckmann S."/>
            <person name="Bunk B."/>
            <person name="Jeske O."/>
            <person name="Meyerdierks A."/>
            <person name="Storesund J.E."/>
            <person name="Kallscheuer N."/>
            <person name="Luecker S."/>
            <person name="Lage O.M."/>
            <person name="Pohl T."/>
            <person name="Merkel B.J."/>
            <person name="Hornburger P."/>
            <person name="Mueller R.-W."/>
            <person name="Bruemmer F."/>
            <person name="Labrenz M."/>
            <person name="Spormann A.M."/>
            <person name="Op den Camp H."/>
            <person name="Overmann J."/>
            <person name="Amann R."/>
            <person name="Jetten M.S.M."/>
            <person name="Mascher T."/>
            <person name="Medema M.H."/>
            <person name="Devos D.P."/>
            <person name="Kaster A.-K."/>
            <person name="Ovreas L."/>
            <person name="Rohde M."/>
            <person name="Galperin M.Y."/>
            <person name="Jogler C."/>
        </authorList>
    </citation>
    <scope>NUCLEOTIDE SEQUENCE [LARGE SCALE GENOMIC DNA]</scope>
    <source>
        <strain evidence="3 4">ETA_A8</strain>
    </source>
</reference>
<dbReference type="InterPro" id="IPR047262">
    <property type="entry name" value="PRX-like1"/>
</dbReference>